<proteinExistence type="predicted"/>
<name>I1ZER9_VIBAL</name>
<sequence length="212" mass="24744">MELNFRAKGPDRKEHDLSYNDAKEYANWIGIERYIPHDRYSLALVADIHFHEKFFGICPEEILDAIADNEDPNRSTGIKTATEFRKLPLKGLWHKHYFSARFIGHNLWNQTRKGKLEKLVREVYDPKISPVVTEAMCEEFAKRLVSGSLEERQGQNKLTGEWIIFAKHKGNNYYLCLGTHNGEDKWIRNKIELVCTKEFSFLKELLASQQDG</sequence>
<organism evidence="1">
    <name type="scientific">Vibrio alginolyticus</name>
    <dbReference type="NCBI Taxonomy" id="663"/>
    <lineage>
        <taxon>Bacteria</taxon>
        <taxon>Pseudomonadati</taxon>
        <taxon>Pseudomonadota</taxon>
        <taxon>Gammaproteobacteria</taxon>
        <taxon>Vibrionales</taxon>
        <taxon>Vibrionaceae</taxon>
        <taxon>Vibrio</taxon>
    </lineage>
</organism>
<gene>
    <name evidence="1" type="ORF">VAR1</name>
</gene>
<dbReference type="EMBL" id="JQ612674">
    <property type="protein sequence ID" value="AFJ22777.1"/>
    <property type="molecule type" value="Genomic_DNA"/>
</dbReference>
<evidence type="ECO:0000313" key="1">
    <source>
        <dbReference type="EMBL" id="AFJ22777.1"/>
    </source>
</evidence>
<protein>
    <submittedName>
        <fullName evidence="1">Uncharacterized protein</fullName>
    </submittedName>
</protein>
<accession>I1ZER9</accession>
<reference evidence="1" key="1">
    <citation type="submission" date="2012-02" db="EMBL/GenBank/DDBJ databases">
        <title>Prevalence of ICE, SI, IS elements, and transposase genes in Vibrio alginolyticus and its implication to frequent horizontal gene transfer between the bacterium and environmental bacteria.</title>
        <authorList>
            <person name="Luo P."/>
            <person name="Jiang H."/>
            <person name="Hu C."/>
        </authorList>
    </citation>
    <scope>NUCLEOTIDE SEQUENCE</scope>
    <source>
        <strain evidence="1">HN045</strain>
    </source>
</reference>
<dbReference type="AlphaFoldDB" id="I1ZER9"/>